<keyword evidence="2" id="KW-1185">Reference proteome</keyword>
<dbReference type="RefSeq" id="WP_250825828.1">
    <property type="nucleotide sequence ID" value="NZ_JAMOIL010000001.1"/>
</dbReference>
<sequence>MRRPHSLELVLDDAGDALVRAQWEALRAAGLPSQADHPSPTNAPHVTLVEAPAIPEAALDVAHVRLRGVLPATARVGGVLLLGRRRLTLARPVQVDDDVARRALAVRAQVPDRLHAGWLPHLTLARGLEPGQVPAALAALTEGGGTVDADSANGAATSEVRLVEVRRWNPDTGHTTTV</sequence>
<gene>
    <name evidence="1" type="ORF">M8330_01040</name>
</gene>
<organism evidence="1 2">
    <name type="scientific">Nocardioides bruguierae</name>
    <dbReference type="NCBI Taxonomy" id="2945102"/>
    <lineage>
        <taxon>Bacteria</taxon>
        <taxon>Bacillati</taxon>
        <taxon>Actinomycetota</taxon>
        <taxon>Actinomycetes</taxon>
        <taxon>Propionibacteriales</taxon>
        <taxon>Nocardioidaceae</taxon>
        <taxon>Nocardioides</taxon>
    </lineage>
</organism>
<dbReference type="Pfam" id="PF13563">
    <property type="entry name" value="2_5_RNA_ligase2"/>
    <property type="match status" value="1"/>
</dbReference>
<dbReference type="Gene3D" id="3.90.1140.10">
    <property type="entry name" value="Cyclic phosphodiesterase"/>
    <property type="match status" value="1"/>
</dbReference>
<evidence type="ECO:0000313" key="1">
    <source>
        <dbReference type="EMBL" id="MCM0618876.1"/>
    </source>
</evidence>
<dbReference type="AlphaFoldDB" id="A0A9X2ICM7"/>
<protein>
    <recommendedName>
        <fullName evidence="3">2'-5' RNA ligase family protein</fullName>
    </recommendedName>
</protein>
<reference evidence="1" key="1">
    <citation type="submission" date="2022-05" db="EMBL/GenBank/DDBJ databases">
        <authorList>
            <person name="Tuo L."/>
        </authorList>
    </citation>
    <scope>NUCLEOTIDE SEQUENCE</scope>
    <source>
        <strain evidence="1">BSK12Z-4</strain>
    </source>
</reference>
<comment type="caution">
    <text evidence="1">The sequence shown here is derived from an EMBL/GenBank/DDBJ whole genome shotgun (WGS) entry which is preliminary data.</text>
</comment>
<evidence type="ECO:0008006" key="3">
    <source>
        <dbReference type="Google" id="ProtNLM"/>
    </source>
</evidence>
<dbReference type="EMBL" id="JAMOIL010000001">
    <property type="protein sequence ID" value="MCM0618876.1"/>
    <property type="molecule type" value="Genomic_DNA"/>
</dbReference>
<proteinExistence type="predicted"/>
<name>A0A9X2ICM7_9ACTN</name>
<dbReference type="SUPFAM" id="SSF55144">
    <property type="entry name" value="LigT-like"/>
    <property type="match status" value="1"/>
</dbReference>
<dbReference type="Proteomes" id="UP001139485">
    <property type="component" value="Unassembled WGS sequence"/>
</dbReference>
<dbReference type="InterPro" id="IPR009097">
    <property type="entry name" value="Cyclic_Pdiesterase"/>
</dbReference>
<accession>A0A9X2ICM7</accession>
<evidence type="ECO:0000313" key="2">
    <source>
        <dbReference type="Proteomes" id="UP001139485"/>
    </source>
</evidence>